<sequence>MPQQHPQPPAGSRLLDAVPLFVVVLLAAHVLALVSLGQAAAAEEDAVATTTTGPDGFVLAFIKS</sequence>
<protein>
    <submittedName>
        <fullName evidence="1">Uncharacterized protein</fullName>
    </submittedName>
</protein>
<dbReference type="AlphaFoldDB" id="A0A0D9YRZ5"/>
<proteinExistence type="predicted"/>
<reference evidence="1" key="2">
    <citation type="submission" date="2018-05" db="EMBL/GenBank/DDBJ databases">
        <title>OgluRS3 (Oryza glumaepatula Reference Sequence Version 3).</title>
        <authorList>
            <person name="Zhang J."/>
            <person name="Kudrna D."/>
            <person name="Lee S."/>
            <person name="Talag J."/>
            <person name="Welchert J."/>
            <person name="Wing R.A."/>
        </authorList>
    </citation>
    <scope>NUCLEOTIDE SEQUENCE [LARGE SCALE GENOMIC DNA]</scope>
</reference>
<organism evidence="1">
    <name type="scientific">Oryza glumipatula</name>
    <dbReference type="NCBI Taxonomy" id="40148"/>
    <lineage>
        <taxon>Eukaryota</taxon>
        <taxon>Viridiplantae</taxon>
        <taxon>Streptophyta</taxon>
        <taxon>Embryophyta</taxon>
        <taxon>Tracheophyta</taxon>
        <taxon>Spermatophyta</taxon>
        <taxon>Magnoliopsida</taxon>
        <taxon>Liliopsida</taxon>
        <taxon>Poales</taxon>
        <taxon>Poaceae</taxon>
        <taxon>BOP clade</taxon>
        <taxon>Oryzoideae</taxon>
        <taxon>Oryzeae</taxon>
        <taxon>Oryzinae</taxon>
        <taxon>Oryza</taxon>
    </lineage>
</organism>
<dbReference type="HOGENOM" id="CLU_2834802_0_0_1"/>
<dbReference type="Gramene" id="OGLUM02G16040.1">
    <property type="protein sequence ID" value="OGLUM02G16040.1"/>
    <property type="gene ID" value="OGLUM02G16040"/>
</dbReference>
<keyword evidence="2" id="KW-1185">Reference proteome</keyword>
<evidence type="ECO:0000313" key="2">
    <source>
        <dbReference type="Proteomes" id="UP000026961"/>
    </source>
</evidence>
<name>A0A0D9YRZ5_9ORYZ</name>
<dbReference type="Proteomes" id="UP000026961">
    <property type="component" value="Chromosome 2"/>
</dbReference>
<evidence type="ECO:0000313" key="1">
    <source>
        <dbReference type="EnsemblPlants" id="OGLUM02G16040.1"/>
    </source>
</evidence>
<dbReference type="EnsemblPlants" id="OGLUM02G16040.1">
    <property type="protein sequence ID" value="OGLUM02G16040.1"/>
    <property type="gene ID" value="OGLUM02G16040"/>
</dbReference>
<reference evidence="1" key="1">
    <citation type="submission" date="2015-04" db="UniProtKB">
        <authorList>
            <consortium name="EnsemblPlants"/>
        </authorList>
    </citation>
    <scope>IDENTIFICATION</scope>
</reference>
<accession>A0A0D9YRZ5</accession>